<dbReference type="SMART" id="SM00331">
    <property type="entry name" value="PP2C_SIG"/>
    <property type="match status" value="1"/>
</dbReference>
<dbReference type="SMART" id="SM00332">
    <property type="entry name" value="PP2Cc"/>
    <property type="match status" value="1"/>
</dbReference>
<dbReference type="AlphaFoldDB" id="A0A926ESY4"/>
<evidence type="ECO:0000313" key="2">
    <source>
        <dbReference type="EMBL" id="MBC8585715.1"/>
    </source>
</evidence>
<dbReference type="PANTHER" id="PTHR47992">
    <property type="entry name" value="PROTEIN PHOSPHATASE"/>
    <property type="match status" value="1"/>
</dbReference>
<dbReference type="CDD" id="cd00143">
    <property type="entry name" value="PP2Cc"/>
    <property type="match status" value="1"/>
</dbReference>
<comment type="caution">
    <text evidence="2">The sequence shown here is derived from an EMBL/GenBank/DDBJ whole genome shotgun (WGS) entry which is preliminary data.</text>
</comment>
<keyword evidence="3" id="KW-1185">Reference proteome</keyword>
<sequence>MIKIYGGTDKGKIRAINQDAYTFKIIDDTTAYAVLCDGMGGESGGHIASSKAVEIISQALERGMGPQLAESSVKSLITTAIAAANAVVYDMACNDERLRGMGTTVIVCVVLGDMLFMAHAGDSRAYHILENGTIKALTRDHTVVQILLDNGEITKEEAKSHPKRHYITRALGVDSEIEVEYTEQNFTKGRLLLCSDGLYNFAAIEDHVDLINSCSTEQDIYLLIDEANKAGGADNITAVVIAR</sequence>
<evidence type="ECO:0000313" key="3">
    <source>
        <dbReference type="Proteomes" id="UP000623678"/>
    </source>
</evidence>
<evidence type="ECO:0000259" key="1">
    <source>
        <dbReference type="PROSITE" id="PS51746"/>
    </source>
</evidence>
<dbReference type="GO" id="GO:0004722">
    <property type="term" value="F:protein serine/threonine phosphatase activity"/>
    <property type="evidence" value="ECO:0007669"/>
    <property type="project" value="InterPro"/>
</dbReference>
<dbReference type="EMBL" id="JACRTD010000006">
    <property type="protein sequence ID" value="MBC8585715.1"/>
    <property type="molecule type" value="Genomic_DNA"/>
</dbReference>
<name>A0A926ESY4_9FIRM</name>
<dbReference type="NCBIfam" id="NF033484">
    <property type="entry name" value="Stp1_PP2C_phos"/>
    <property type="match status" value="1"/>
</dbReference>
<accession>A0A926ESY4</accession>
<dbReference type="InterPro" id="IPR001932">
    <property type="entry name" value="PPM-type_phosphatase-like_dom"/>
</dbReference>
<proteinExistence type="predicted"/>
<dbReference type="Gene3D" id="3.60.40.10">
    <property type="entry name" value="PPM-type phosphatase domain"/>
    <property type="match status" value="1"/>
</dbReference>
<organism evidence="2 3">
    <name type="scientific">Youxingia wuxianensis</name>
    <dbReference type="NCBI Taxonomy" id="2763678"/>
    <lineage>
        <taxon>Bacteria</taxon>
        <taxon>Bacillati</taxon>
        <taxon>Bacillota</taxon>
        <taxon>Clostridia</taxon>
        <taxon>Eubacteriales</taxon>
        <taxon>Oscillospiraceae</taxon>
        <taxon>Youxingia</taxon>
    </lineage>
</organism>
<dbReference type="Proteomes" id="UP000623678">
    <property type="component" value="Unassembled WGS sequence"/>
</dbReference>
<dbReference type="Pfam" id="PF13672">
    <property type="entry name" value="PP2C_2"/>
    <property type="match status" value="1"/>
</dbReference>
<feature type="domain" description="PPM-type phosphatase" evidence="1">
    <location>
        <begin position="3"/>
        <end position="243"/>
    </location>
</feature>
<gene>
    <name evidence="2" type="ORF">H8705_08975</name>
</gene>
<dbReference type="PROSITE" id="PS51746">
    <property type="entry name" value="PPM_2"/>
    <property type="match status" value="1"/>
</dbReference>
<dbReference type="SUPFAM" id="SSF81606">
    <property type="entry name" value="PP2C-like"/>
    <property type="match status" value="1"/>
</dbReference>
<dbReference type="InterPro" id="IPR015655">
    <property type="entry name" value="PP2C"/>
</dbReference>
<dbReference type="InterPro" id="IPR036457">
    <property type="entry name" value="PPM-type-like_dom_sf"/>
</dbReference>
<dbReference type="RefSeq" id="WP_262395433.1">
    <property type="nucleotide sequence ID" value="NZ_JACRTD010000006.1"/>
</dbReference>
<protein>
    <submittedName>
        <fullName evidence="2">Stp1/IreP family PP2C-type Ser/Thr phosphatase</fullName>
    </submittedName>
</protein>
<reference evidence="2" key="1">
    <citation type="submission" date="2020-08" db="EMBL/GenBank/DDBJ databases">
        <title>Genome public.</title>
        <authorList>
            <person name="Liu C."/>
            <person name="Sun Q."/>
        </authorList>
    </citation>
    <scope>NUCLEOTIDE SEQUENCE</scope>
    <source>
        <strain evidence="2">NSJ-64</strain>
    </source>
</reference>